<comment type="caution">
    <text evidence="6">Lacks conserved residue(s) required for the propagation of feature annotation.</text>
</comment>
<dbReference type="PROSITE" id="PS01153">
    <property type="entry name" value="NOL1_NOP2_SUN"/>
    <property type="match status" value="1"/>
</dbReference>
<keyword evidence="3 6" id="KW-0808">Transferase</keyword>
<dbReference type="EMBL" id="CP046056">
    <property type="protein sequence ID" value="QQD24833.1"/>
    <property type="molecule type" value="Genomic_DNA"/>
</dbReference>
<dbReference type="PROSITE" id="PS51686">
    <property type="entry name" value="SAM_MT_RSMB_NOP"/>
    <property type="match status" value="1"/>
</dbReference>
<organism evidence="9 10">
    <name type="scientific">Venatoribacter cucullus</name>
    <dbReference type="NCBI Taxonomy" id="2661630"/>
    <lineage>
        <taxon>Bacteria</taxon>
        <taxon>Pseudomonadati</taxon>
        <taxon>Pseudomonadota</taxon>
        <taxon>Gammaproteobacteria</taxon>
        <taxon>Oceanospirillales</taxon>
        <taxon>Oceanospirillaceae</taxon>
        <taxon>Venatoribacter</taxon>
    </lineage>
</organism>
<feature type="region of interest" description="Disordered" evidence="7">
    <location>
        <begin position="1"/>
        <end position="31"/>
    </location>
</feature>
<keyword evidence="5 6" id="KW-0694">RNA-binding</keyword>
<feature type="compositionally biased region" description="Low complexity" evidence="7">
    <location>
        <begin position="1"/>
        <end position="14"/>
    </location>
</feature>
<name>A0A9X7UZH0_9GAMM</name>
<dbReference type="Pfam" id="PF01189">
    <property type="entry name" value="Methyltr_RsmB-F"/>
    <property type="match status" value="1"/>
</dbReference>
<evidence type="ECO:0000256" key="6">
    <source>
        <dbReference type="PROSITE-ProRule" id="PRU01023"/>
    </source>
</evidence>
<evidence type="ECO:0000256" key="1">
    <source>
        <dbReference type="ARBA" id="ARBA00007494"/>
    </source>
</evidence>
<proteinExistence type="inferred from homology"/>
<evidence type="ECO:0000256" key="5">
    <source>
        <dbReference type="ARBA" id="ARBA00022884"/>
    </source>
</evidence>
<keyword evidence="10" id="KW-1185">Reference proteome</keyword>
<dbReference type="InterPro" id="IPR049560">
    <property type="entry name" value="MeTrfase_RsmB-F_NOP2_cat"/>
</dbReference>
<dbReference type="Proteomes" id="UP000596074">
    <property type="component" value="Chromosome"/>
</dbReference>
<dbReference type="PANTHER" id="PTHR22807">
    <property type="entry name" value="NOP2 YEAST -RELATED NOL1/NOP2/FMU SUN DOMAIN-CONTAINING"/>
    <property type="match status" value="1"/>
</dbReference>
<dbReference type="RefSeq" id="WP_228344893.1">
    <property type="nucleotide sequence ID" value="NZ_CP046056.1"/>
</dbReference>
<feature type="domain" description="SAM-dependent MTase RsmB/NOP-type" evidence="8">
    <location>
        <begin position="197"/>
        <end position="463"/>
    </location>
</feature>
<dbReference type="GO" id="GO:0001510">
    <property type="term" value="P:RNA methylation"/>
    <property type="evidence" value="ECO:0007669"/>
    <property type="project" value="InterPro"/>
</dbReference>
<dbReference type="PANTHER" id="PTHR22807:SF53">
    <property type="entry name" value="RIBOSOMAL RNA SMALL SUBUNIT METHYLTRANSFERASE B-RELATED"/>
    <property type="match status" value="1"/>
</dbReference>
<evidence type="ECO:0000313" key="10">
    <source>
        <dbReference type="Proteomes" id="UP000596074"/>
    </source>
</evidence>
<keyword evidence="2 6" id="KW-0489">Methyltransferase</keyword>
<dbReference type="PRINTS" id="PR02008">
    <property type="entry name" value="RCMTFAMILY"/>
</dbReference>
<evidence type="ECO:0000256" key="7">
    <source>
        <dbReference type="SAM" id="MobiDB-lite"/>
    </source>
</evidence>
<dbReference type="InterPro" id="IPR023267">
    <property type="entry name" value="RCMT"/>
</dbReference>
<protein>
    <submittedName>
        <fullName evidence="9">RsmB/NOP family class I SAM-dependent RNA methyltransferase</fullName>
    </submittedName>
</protein>
<comment type="similarity">
    <text evidence="1 6">Belongs to the class I-like SAM-binding methyltransferase superfamily. RsmB/NOP family.</text>
</comment>
<evidence type="ECO:0000313" key="9">
    <source>
        <dbReference type="EMBL" id="QQD24833.1"/>
    </source>
</evidence>
<keyword evidence="4 6" id="KW-0949">S-adenosyl-L-methionine</keyword>
<evidence type="ECO:0000256" key="2">
    <source>
        <dbReference type="ARBA" id="ARBA00022603"/>
    </source>
</evidence>
<dbReference type="KEGG" id="vcw:GJQ55_10295"/>
<dbReference type="SUPFAM" id="SSF53335">
    <property type="entry name" value="S-adenosyl-L-methionine-dependent methyltransferases"/>
    <property type="match status" value="1"/>
</dbReference>
<feature type="active site" description="Nucleophile" evidence="6">
    <location>
        <position position="416"/>
    </location>
</feature>
<dbReference type="InterPro" id="IPR029063">
    <property type="entry name" value="SAM-dependent_MTases_sf"/>
</dbReference>
<dbReference type="GO" id="GO:0003723">
    <property type="term" value="F:RNA binding"/>
    <property type="evidence" value="ECO:0007669"/>
    <property type="project" value="UniProtKB-UniRule"/>
</dbReference>
<feature type="binding site" evidence="6">
    <location>
        <position position="313"/>
    </location>
    <ligand>
        <name>S-adenosyl-L-methionine</name>
        <dbReference type="ChEBI" id="CHEBI:59789"/>
    </ligand>
</feature>
<reference evidence="9 10" key="1">
    <citation type="submission" date="2019-11" db="EMBL/GenBank/DDBJ databases">
        <title>Venatorbacter sp. nov. a predator of Campylobacter and other Gram-negative bacteria.</title>
        <authorList>
            <person name="Saeedi A."/>
            <person name="Cummings N.J."/>
            <person name="Connerton I.F."/>
            <person name="Connerton P.L."/>
        </authorList>
    </citation>
    <scope>NUCLEOTIDE SEQUENCE [LARGE SCALE GENOMIC DNA]</scope>
    <source>
        <strain evidence="9">XL5</strain>
    </source>
</reference>
<dbReference type="InterPro" id="IPR001678">
    <property type="entry name" value="MeTrfase_RsmB-F_NOP2_dom"/>
</dbReference>
<dbReference type="AlphaFoldDB" id="A0A9X7UZH0"/>
<dbReference type="GO" id="GO:0008173">
    <property type="term" value="F:RNA methyltransferase activity"/>
    <property type="evidence" value="ECO:0007669"/>
    <property type="project" value="InterPro"/>
</dbReference>
<sequence>MRSSRPRSASNSRRAPAKPRNNGKSRSAAQNSGIRAELQTLWTQWQHSTPKPPLDRWLRAQRHPKAELSQVLTHSEAMFHALRFQQLACALEALLDDNNLDLNAWDSRWQEDDTRQLHPTAFWYWIELRSLRGWGFTRAVRQQEQRLALFQRLETQVKNAPQSPLALLWHGIRPQWLPLLQERARRSGWATADLQRFLNMQNQQPPLWLRVNELQGPADTDTLRQLQQQLQEDGISAQLRDNALCATGGKGVQQSALFRSGRIEVQDFASQQIVLALDPQPGEKIWDTCAGAGGKSLALASRLQNKGALVATDLHSYKLDELKRRASRAGARNIRTFVWNGNEPLRLPQEIARHGGFDKILVDAPCTATGTWRRNPDARWRFNDSSLQELLALQQQLLTQAAAALRPGGLLAYATCSWLSAENEEQVARFATASGFSVQEQRLLGAPHHDSDCMFVALLRKPE</sequence>
<feature type="binding site" evidence="6">
    <location>
        <position position="363"/>
    </location>
    <ligand>
        <name>S-adenosyl-L-methionine</name>
        <dbReference type="ChEBI" id="CHEBI:59789"/>
    </ligand>
</feature>
<accession>A0A9X7UZH0</accession>
<dbReference type="Gene3D" id="3.40.50.150">
    <property type="entry name" value="Vaccinia Virus protein VP39"/>
    <property type="match status" value="1"/>
</dbReference>
<gene>
    <name evidence="9" type="ORF">GJQ55_10295</name>
</gene>
<dbReference type="InterPro" id="IPR018314">
    <property type="entry name" value="RsmB/NOL1/NOP2-like_CS"/>
</dbReference>
<evidence type="ECO:0000256" key="3">
    <source>
        <dbReference type="ARBA" id="ARBA00022679"/>
    </source>
</evidence>
<evidence type="ECO:0000256" key="4">
    <source>
        <dbReference type="ARBA" id="ARBA00022691"/>
    </source>
</evidence>
<evidence type="ECO:0000259" key="8">
    <source>
        <dbReference type="PROSITE" id="PS51686"/>
    </source>
</evidence>